<accession>A0A699SQZ3</accession>
<feature type="non-terminal residue" evidence="1">
    <location>
        <position position="1"/>
    </location>
</feature>
<dbReference type="EMBL" id="BKCJ011182144">
    <property type="protein sequence ID" value="GFD00010.1"/>
    <property type="molecule type" value="Genomic_DNA"/>
</dbReference>
<evidence type="ECO:0000313" key="1">
    <source>
        <dbReference type="EMBL" id="GFD00010.1"/>
    </source>
</evidence>
<reference evidence="1" key="1">
    <citation type="journal article" date="2019" name="Sci. Rep.">
        <title>Draft genome of Tanacetum cinerariifolium, the natural source of mosquito coil.</title>
        <authorList>
            <person name="Yamashiro T."/>
            <person name="Shiraishi A."/>
            <person name="Satake H."/>
            <person name="Nakayama K."/>
        </authorList>
    </citation>
    <scope>NUCLEOTIDE SEQUENCE</scope>
</reference>
<organism evidence="1">
    <name type="scientific">Tanacetum cinerariifolium</name>
    <name type="common">Dalmatian daisy</name>
    <name type="synonym">Chrysanthemum cinerariifolium</name>
    <dbReference type="NCBI Taxonomy" id="118510"/>
    <lineage>
        <taxon>Eukaryota</taxon>
        <taxon>Viridiplantae</taxon>
        <taxon>Streptophyta</taxon>
        <taxon>Embryophyta</taxon>
        <taxon>Tracheophyta</taxon>
        <taxon>Spermatophyta</taxon>
        <taxon>Magnoliopsida</taxon>
        <taxon>eudicotyledons</taxon>
        <taxon>Gunneridae</taxon>
        <taxon>Pentapetalae</taxon>
        <taxon>asterids</taxon>
        <taxon>campanulids</taxon>
        <taxon>Asterales</taxon>
        <taxon>Asteraceae</taxon>
        <taxon>Asteroideae</taxon>
        <taxon>Anthemideae</taxon>
        <taxon>Anthemidinae</taxon>
        <taxon>Tanacetum</taxon>
    </lineage>
</organism>
<dbReference type="AlphaFoldDB" id="A0A699SQZ3"/>
<sequence>ILIFKIPVLPSGGFAGGREKREFTGELIEKRIDFRSRGND</sequence>
<proteinExistence type="predicted"/>
<protein>
    <submittedName>
        <fullName evidence="1">Uncharacterized protein</fullName>
    </submittedName>
</protein>
<gene>
    <name evidence="1" type="ORF">Tci_871979</name>
</gene>
<comment type="caution">
    <text evidence="1">The sequence shown here is derived from an EMBL/GenBank/DDBJ whole genome shotgun (WGS) entry which is preliminary data.</text>
</comment>
<name>A0A699SQZ3_TANCI</name>